<dbReference type="NCBIfam" id="TIGR00026">
    <property type="entry name" value="hi_GC_TIGR00026"/>
    <property type="match status" value="1"/>
</dbReference>
<sequence>MILAARPYAPGRRRIPGGVVAQVKRWWLGVLSHTLNPLTRRLARAGRGPFALVRHVGRKSGRTYETPLILARVPEGFVAELTYGPEVDWFRNVVAAGGCVVVAGGAEHRVDGVTTVDREDGLRAFGFPASVVLRLLRRGEFRLLHAG</sequence>
<keyword evidence="2" id="KW-1185">Reference proteome</keyword>
<dbReference type="InterPro" id="IPR004378">
    <property type="entry name" value="F420H2_quin_Rdtase"/>
</dbReference>
<evidence type="ECO:0000313" key="2">
    <source>
        <dbReference type="Proteomes" id="UP001500449"/>
    </source>
</evidence>
<dbReference type="EMBL" id="BAAAQK010000018">
    <property type="protein sequence ID" value="GAA1862914.1"/>
    <property type="molecule type" value="Genomic_DNA"/>
</dbReference>
<reference evidence="1 2" key="1">
    <citation type="journal article" date="2019" name="Int. J. Syst. Evol. Microbiol.">
        <title>The Global Catalogue of Microorganisms (GCM) 10K type strain sequencing project: providing services to taxonomists for standard genome sequencing and annotation.</title>
        <authorList>
            <consortium name="The Broad Institute Genomics Platform"/>
            <consortium name="The Broad Institute Genome Sequencing Center for Infectious Disease"/>
            <person name="Wu L."/>
            <person name="Ma J."/>
        </authorList>
    </citation>
    <scope>NUCLEOTIDE SEQUENCE [LARGE SCALE GENOMIC DNA]</scope>
    <source>
        <strain evidence="1 2">JCM 16009</strain>
    </source>
</reference>
<accession>A0ABN2NEK6</accession>
<comment type="caution">
    <text evidence="1">The sequence shown here is derived from an EMBL/GenBank/DDBJ whole genome shotgun (WGS) entry which is preliminary data.</text>
</comment>
<evidence type="ECO:0000313" key="1">
    <source>
        <dbReference type="EMBL" id="GAA1862914.1"/>
    </source>
</evidence>
<gene>
    <name evidence="1" type="ORF">GCM10009836_49090</name>
</gene>
<dbReference type="Proteomes" id="UP001500449">
    <property type="component" value="Unassembled WGS sequence"/>
</dbReference>
<protein>
    <recommendedName>
        <fullName evidence="3">Nitroreductase family deazaflavin-dependent oxidoreductase</fullName>
    </recommendedName>
</protein>
<dbReference type="Gene3D" id="2.30.110.10">
    <property type="entry name" value="Electron Transport, Fmn-binding Protein, Chain A"/>
    <property type="match status" value="1"/>
</dbReference>
<dbReference type="InterPro" id="IPR012349">
    <property type="entry name" value="Split_barrel_FMN-bd"/>
</dbReference>
<name>A0ABN2NEK6_9PSEU</name>
<organism evidence="1 2">
    <name type="scientific">Pseudonocardia ailaonensis</name>
    <dbReference type="NCBI Taxonomy" id="367279"/>
    <lineage>
        <taxon>Bacteria</taxon>
        <taxon>Bacillati</taxon>
        <taxon>Actinomycetota</taxon>
        <taxon>Actinomycetes</taxon>
        <taxon>Pseudonocardiales</taxon>
        <taxon>Pseudonocardiaceae</taxon>
        <taxon>Pseudonocardia</taxon>
    </lineage>
</organism>
<proteinExistence type="predicted"/>
<evidence type="ECO:0008006" key="3">
    <source>
        <dbReference type="Google" id="ProtNLM"/>
    </source>
</evidence>